<dbReference type="NCBIfam" id="NF003916">
    <property type="entry name" value="PRK05442.1"/>
    <property type="match status" value="1"/>
</dbReference>
<feature type="binding site" evidence="6">
    <location>
        <position position="43"/>
    </location>
    <ligand>
        <name>NAD(+)</name>
        <dbReference type="ChEBI" id="CHEBI:57540"/>
    </ligand>
</feature>
<evidence type="ECO:0000256" key="3">
    <source>
        <dbReference type="ARBA" id="ARBA00023027"/>
    </source>
</evidence>
<dbReference type="HAMAP" id="MF_01517">
    <property type="entry name" value="Malate_dehydrog_2"/>
    <property type="match status" value="1"/>
</dbReference>
<dbReference type="FunFam" id="3.40.50.720:FF:000010">
    <property type="entry name" value="Malate dehydrogenase"/>
    <property type="match status" value="1"/>
</dbReference>
<dbReference type="InterPro" id="IPR010945">
    <property type="entry name" value="Malate_DH_type2"/>
</dbReference>
<evidence type="ECO:0000256" key="1">
    <source>
        <dbReference type="ARBA" id="ARBA00009613"/>
    </source>
</evidence>
<dbReference type="GO" id="GO:0030060">
    <property type="term" value="F:L-malate dehydrogenase (NAD+) activity"/>
    <property type="evidence" value="ECO:0007669"/>
    <property type="project" value="UniProtKB-EC"/>
</dbReference>
<feature type="binding site" evidence="6">
    <location>
        <position position="106"/>
    </location>
    <ligand>
        <name>NAD(+)</name>
        <dbReference type="ChEBI" id="CHEBI:57540"/>
    </ligand>
</feature>
<dbReference type="Gene3D" id="3.90.110.10">
    <property type="entry name" value="Lactate dehydrogenase/glycoside hydrolase, family 4, C-terminal"/>
    <property type="match status" value="1"/>
</dbReference>
<name>A0A2A2JG23_9BILA</name>
<dbReference type="PANTHER" id="PTHR23382">
    <property type="entry name" value="MALATE DEHYDROGENASE"/>
    <property type="match status" value="1"/>
</dbReference>
<comment type="catalytic activity">
    <reaction evidence="8">
        <text>(S)-malate + NAD(+) = oxaloacetate + NADH + H(+)</text>
        <dbReference type="Rhea" id="RHEA:21432"/>
        <dbReference type="ChEBI" id="CHEBI:15378"/>
        <dbReference type="ChEBI" id="CHEBI:15589"/>
        <dbReference type="ChEBI" id="CHEBI:16452"/>
        <dbReference type="ChEBI" id="CHEBI:57540"/>
        <dbReference type="ChEBI" id="CHEBI:57945"/>
        <dbReference type="EC" id="1.1.1.37"/>
    </reaction>
</comment>
<dbReference type="InterPro" id="IPR001252">
    <property type="entry name" value="Malate_DH_AS"/>
</dbReference>
<dbReference type="Gene3D" id="3.40.50.720">
    <property type="entry name" value="NAD(P)-binding Rossmann-like Domain"/>
    <property type="match status" value="1"/>
</dbReference>
<dbReference type="SUPFAM" id="SSF51735">
    <property type="entry name" value="NAD(P)-binding Rossmann-fold domains"/>
    <property type="match status" value="1"/>
</dbReference>
<comment type="similarity">
    <text evidence="1">Belongs to the LDH/MDH superfamily. MDH type 2 family.</text>
</comment>
<dbReference type="GO" id="GO:0006108">
    <property type="term" value="P:malate metabolic process"/>
    <property type="evidence" value="ECO:0007669"/>
    <property type="project" value="InterPro"/>
</dbReference>
<evidence type="ECO:0000256" key="7">
    <source>
        <dbReference type="RuleBase" id="RU003369"/>
    </source>
</evidence>
<dbReference type="PROSITE" id="PS00068">
    <property type="entry name" value="MDH"/>
    <property type="match status" value="1"/>
</dbReference>
<dbReference type="InterPro" id="IPR011274">
    <property type="entry name" value="Malate_DH_NAD-dep_euk"/>
</dbReference>
<dbReference type="Pfam" id="PF02866">
    <property type="entry name" value="Ldh_1_C"/>
    <property type="match status" value="1"/>
</dbReference>
<feature type="binding site" evidence="6">
    <location>
        <begin position="12"/>
        <end position="18"/>
    </location>
    <ligand>
        <name>NAD(+)</name>
        <dbReference type="ChEBI" id="CHEBI:57540"/>
    </ligand>
</feature>
<keyword evidence="3 6" id="KW-0520">NAD</keyword>
<evidence type="ECO:0000313" key="11">
    <source>
        <dbReference type="EMBL" id="PAV60683.1"/>
    </source>
</evidence>
<evidence type="ECO:0000256" key="2">
    <source>
        <dbReference type="ARBA" id="ARBA00023002"/>
    </source>
</evidence>
<dbReference type="AlphaFoldDB" id="A0A2A2JG23"/>
<organism evidence="11 12">
    <name type="scientific">Diploscapter pachys</name>
    <dbReference type="NCBI Taxonomy" id="2018661"/>
    <lineage>
        <taxon>Eukaryota</taxon>
        <taxon>Metazoa</taxon>
        <taxon>Ecdysozoa</taxon>
        <taxon>Nematoda</taxon>
        <taxon>Chromadorea</taxon>
        <taxon>Rhabditida</taxon>
        <taxon>Rhabditina</taxon>
        <taxon>Rhabditomorpha</taxon>
        <taxon>Rhabditoidea</taxon>
        <taxon>Rhabditidae</taxon>
        <taxon>Diploscapter</taxon>
    </lineage>
</organism>
<dbReference type="PIRSF" id="PIRSF000102">
    <property type="entry name" value="Lac_mal_DH"/>
    <property type="match status" value="1"/>
</dbReference>
<dbReference type="InterPro" id="IPR001236">
    <property type="entry name" value="Lactate/malate_DH_N"/>
</dbReference>
<feature type="binding site" evidence="5">
    <location>
        <position position="93"/>
    </location>
    <ligand>
        <name>substrate</name>
    </ligand>
</feature>
<dbReference type="STRING" id="2018661.A0A2A2JG23"/>
<dbReference type="FunFam" id="3.90.110.10:FF:000002">
    <property type="entry name" value="Malate dehydrogenase"/>
    <property type="match status" value="1"/>
</dbReference>
<feature type="binding site" evidence="6">
    <location>
        <begin position="130"/>
        <end position="132"/>
    </location>
    <ligand>
        <name>NAD(+)</name>
        <dbReference type="ChEBI" id="CHEBI:57540"/>
    </ligand>
</feature>
<dbReference type="OrthoDB" id="4069699at2759"/>
<keyword evidence="2 7" id="KW-0560">Oxidoreductase</keyword>
<comment type="caution">
    <text evidence="11">The sequence shown here is derived from an EMBL/GenBank/DDBJ whole genome shotgun (WGS) entry which is preliminary data.</text>
</comment>
<protein>
    <recommendedName>
        <fullName evidence="8">Malate dehydrogenase</fullName>
        <ecNumber evidence="8">1.1.1.37</ecNumber>
    </recommendedName>
</protein>
<dbReference type="NCBIfam" id="TIGR01758">
    <property type="entry name" value="MDH_euk_cyt"/>
    <property type="match status" value="1"/>
</dbReference>
<feature type="binding site" evidence="5">
    <location>
        <position position="99"/>
    </location>
    <ligand>
        <name>substrate</name>
    </ligand>
</feature>
<dbReference type="InterPro" id="IPR001557">
    <property type="entry name" value="L-lactate/malate_DH"/>
</dbReference>
<feature type="domain" description="Lactate/malate dehydrogenase C-terminal" evidence="10">
    <location>
        <begin position="158"/>
        <end position="330"/>
    </location>
</feature>
<evidence type="ECO:0000313" key="12">
    <source>
        <dbReference type="Proteomes" id="UP000218231"/>
    </source>
</evidence>
<evidence type="ECO:0000259" key="9">
    <source>
        <dbReference type="Pfam" id="PF00056"/>
    </source>
</evidence>
<feature type="domain" description="Lactate/malate dehydrogenase N-terminal" evidence="9">
    <location>
        <begin position="8"/>
        <end position="146"/>
    </location>
</feature>
<feature type="active site" description="Proton acceptor" evidence="4">
    <location>
        <position position="189"/>
    </location>
</feature>
<evidence type="ECO:0000256" key="8">
    <source>
        <dbReference type="RuleBase" id="RU003405"/>
    </source>
</evidence>
<evidence type="ECO:0000259" key="10">
    <source>
        <dbReference type="Pfam" id="PF02866"/>
    </source>
</evidence>
<sequence length="339" mass="36541">MSPAPIRALVTGAAGQIGYSIVIRIADGTVFGKDQPVELVLLDIPQCVASLEGVVLELQDCALPTLVGVEAVTNEKDAFQNIDYAFLVGAMPRREGMERKDLLAANVKIFKSQGKALAEFSKPTTKVIVVGNPANTNAFICAKYAAGKIPASNFSAMTRLDHNRALAQVALKTGTTIGDVKNVIIWGNHSGTQFPDVKHATINKGSNTVDAYTAINDTNWIQSGFISTVQKRGAVIIEKRKLSSAMSAAKAACDHIHDWHFGTKPGEWVSMAIPSDGSYGIPKGLIFSFPVTIDGATKEWKIVKDLPLDDFAKEKIQITTKELEEERDDALKACDEANI</sequence>
<reference evidence="11 12" key="1">
    <citation type="journal article" date="2017" name="Curr. Biol.">
        <title>Genome architecture and evolution of a unichromosomal asexual nematode.</title>
        <authorList>
            <person name="Fradin H."/>
            <person name="Zegar C."/>
            <person name="Gutwein M."/>
            <person name="Lucas J."/>
            <person name="Kovtun M."/>
            <person name="Corcoran D."/>
            <person name="Baugh L.R."/>
            <person name="Kiontke K."/>
            <person name="Gunsalus K."/>
            <person name="Fitch D.H."/>
            <person name="Piano F."/>
        </authorList>
    </citation>
    <scope>NUCLEOTIDE SEQUENCE [LARGE SCALE GENOMIC DNA]</scope>
    <source>
        <strain evidence="11">PF1309</strain>
    </source>
</reference>
<dbReference type="Pfam" id="PF00056">
    <property type="entry name" value="Ldh_1_N"/>
    <property type="match status" value="1"/>
</dbReference>
<evidence type="ECO:0000256" key="6">
    <source>
        <dbReference type="PIRSR" id="PIRSR000102-3"/>
    </source>
</evidence>
<proteinExistence type="inferred from homology"/>
<dbReference type="NCBIfam" id="TIGR01759">
    <property type="entry name" value="MalateDH-SF1"/>
    <property type="match status" value="1"/>
</dbReference>
<gene>
    <name evidence="11" type="ORF">WR25_14439</name>
</gene>
<keyword evidence="12" id="KW-1185">Reference proteome</keyword>
<dbReference type="EMBL" id="LIAE01010455">
    <property type="protein sequence ID" value="PAV60683.1"/>
    <property type="molecule type" value="Genomic_DNA"/>
</dbReference>
<dbReference type="EC" id="1.1.1.37" evidence="8"/>
<dbReference type="SUPFAM" id="SSF56327">
    <property type="entry name" value="LDH C-terminal domain-like"/>
    <property type="match status" value="1"/>
</dbReference>
<dbReference type="Proteomes" id="UP000218231">
    <property type="component" value="Unassembled WGS sequence"/>
</dbReference>
<dbReference type="InterPro" id="IPR022383">
    <property type="entry name" value="Lactate/malate_DH_C"/>
</dbReference>
<feature type="binding site" evidence="5">
    <location>
        <position position="132"/>
    </location>
    <ligand>
        <name>substrate</name>
    </ligand>
</feature>
<evidence type="ECO:0000256" key="5">
    <source>
        <dbReference type="PIRSR" id="PIRSR000102-2"/>
    </source>
</evidence>
<dbReference type="InterPro" id="IPR015955">
    <property type="entry name" value="Lactate_DH/Glyco_Ohase_4_C"/>
</dbReference>
<keyword evidence="8" id="KW-0816">Tricarboxylic acid cycle</keyword>
<accession>A0A2A2JG23</accession>
<evidence type="ECO:0000256" key="4">
    <source>
        <dbReference type="PIRSR" id="PIRSR000102-1"/>
    </source>
</evidence>
<dbReference type="CDD" id="cd01336">
    <property type="entry name" value="MDH_cytoplasmic_cytosolic"/>
    <property type="match status" value="1"/>
</dbReference>
<dbReference type="GO" id="GO:0006099">
    <property type="term" value="P:tricarboxylic acid cycle"/>
    <property type="evidence" value="ECO:0007669"/>
    <property type="project" value="UniProtKB-KW"/>
</dbReference>
<feature type="binding site" evidence="5">
    <location>
        <position position="164"/>
    </location>
    <ligand>
        <name>substrate</name>
    </ligand>
</feature>
<dbReference type="InterPro" id="IPR036291">
    <property type="entry name" value="NAD(P)-bd_dom_sf"/>
</dbReference>